<dbReference type="GO" id="GO:0005524">
    <property type="term" value="F:ATP binding"/>
    <property type="evidence" value="ECO:0007669"/>
    <property type="project" value="InterPro"/>
</dbReference>
<dbReference type="AlphaFoldDB" id="X1CR29"/>
<proteinExistence type="predicted"/>
<dbReference type="PANTHER" id="PTHR23135:SF4">
    <property type="entry name" value="UDP-N-ACETYLMURAMOYL-L-ALANYL-D-GLUTAMATE--2,6-DIAMINOPIMELATE LIGASE MURE HOMOLOG, CHLOROPLASTIC"/>
    <property type="match status" value="1"/>
</dbReference>
<gene>
    <name evidence="1" type="ORF">S01H4_43388</name>
</gene>
<dbReference type="SUPFAM" id="SSF53623">
    <property type="entry name" value="MurD-like peptide ligases, catalytic domain"/>
    <property type="match status" value="1"/>
</dbReference>
<feature type="non-terminal residue" evidence="1">
    <location>
        <position position="91"/>
    </location>
</feature>
<name>X1CR29_9ZZZZ</name>
<dbReference type="SUPFAM" id="SSF53244">
    <property type="entry name" value="MurD-like peptide ligases, peptide-binding domain"/>
    <property type="match status" value="1"/>
</dbReference>
<protein>
    <recommendedName>
        <fullName evidence="2">Mur ligase C-terminal domain-containing protein</fullName>
    </recommendedName>
</protein>
<sequence length="91" mass="10175">METSYGDLEIKLSLPGKFNISNCLAAVCVALSQNVDLKNIKKGIEEVKQIPGRMEQLDVGQDFWVLVDYAHTPDALQKIYQTVKPLVRGKI</sequence>
<evidence type="ECO:0000313" key="1">
    <source>
        <dbReference type="EMBL" id="GAG98523.1"/>
    </source>
</evidence>
<dbReference type="Gene3D" id="3.40.1190.10">
    <property type="entry name" value="Mur-like, catalytic domain"/>
    <property type="match status" value="1"/>
</dbReference>
<dbReference type="InterPro" id="IPR036615">
    <property type="entry name" value="Mur_ligase_C_dom_sf"/>
</dbReference>
<reference evidence="1" key="1">
    <citation type="journal article" date="2014" name="Front. Microbiol.">
        <title>High frequency of phylogenetically diverse reductive dehalogenase-homologous genes in deep subseafloor sedimentary metagenomes.</title>
        <authorList>
            <person name="Kawai M."/>
            <person name="Futagami T."/>
            <person name="Toyoda A."/>
            <person name="Takaki Y."/>
            <person name="Nishi S."/>
            <person name="Hori S."/>
            <person name="Arai W."/>
            <person name="Tsubouchi T."/>
            <person name="Morono Y."/>
            <person name="Uchiyama I."/>
            <person name="Ito T."/>
            <person name="Fujiyama A."/>
            <person name="Inagaki F."/>
            <person name="Takami H."/>
        </authorList>
    </citation>
    <scope>NUCLEOTIDE SEQUENCE</scope>
    <source>
        <strain evidence="1">Expedition CK06-06</strain>
    </source>
</reference>
<comment type="caution">
    <text evidence="1">The sequence shown here is derived from an EMBL/GenBank/DDBJ whole genome shotgun (WGS) entry which is preliminary data.</text>
</comment>
<dbReference type="InterPro" id="IPR036565">
    <property type="entry name" value="Mur-like_cat_sf"/>
</dbReference>
<dbReference type="PANTHER" id="PTHR23135">
    <property type="entry name" value="MUR LIGASE FAMILY MEMBER"/>
    <property type="match status" value="1"/>
</dbReference>
<organism evidence="1">
    <name type="scientific">marine sediment metagenome</name>
    <dbReference type="NCBI Taxonomy" id="412755"/>
    <lineage>
        <taxon>unclassified sequences</taxon>
        <taxon>metagenomes</taxon>
        <taxon>ecological metagenomes</taxon>
    </lineage>
</organism>
<dbReference type="GO" id="GO:0016881">
    <property type="term" value="F:acid-amino acid ligase activity"/>
    <property type="evidence" value="ECO:0007669"/>
    <property type="project" value="InterPro"/>
</dbReference>
<dbReference type="Gene3D" id="3.90.190.20">
    <property type="entry name" value="Mur ligase, C-terminal domain"/>
    <property type="match status" value="1"/>
</dbReference>
<evidence type="ECO:0008006" key="2">
    <source>
        <dbReference type="Google" id="ProtNLM"/>
    </source>
</evidence>
<accession>X1CR29</accession>
<dbReference type="EMBL" id="BART01023933">
    <property type="protein sequence ID" value="GAG98523.1"/>
    <property type="molecule type" value="Genomic_DNA"/>
</dbReference>